<dbReference type="EMBL" id="JAZHXI010000016">
    <property type="protein sequence ID" value="KAL2062674.1"/>
    <property type="molecule type" value="Genomic_DNA"/>
</dbReference>
<dbReference type="Proteomes" id="UP001595075">
    <property type="component" value="Unassembled WGS sequence"/>
</dbReference>
<keyword evidence="3" id="KW-1185">Reference proteome</keyword>
<name>A0ABR4C027_9HELO</name>
<sequence length="428" mass="46026">MATQMASTRQPFAPLNSSRLQNLTSLKNRQNALTTLTSPTKRKATTFEHDISDNSNSENIDPVIFLSPKRSKHPDGSHTSKDNVCKPAPINYFLQRAPPSPNEFSSVKPAASRPMLTARSPAKSRLDTSRATPLSAPAGRSPTRKRIGILNRRKTGSPFTRVDPPRFNTSSSSSLGFSIDAALSGTIPSYKAAAPAPVPVQAEALPIPVLHTETAKDSWFFEIHEDTEEELATNLMEHGACTLDISSDEESAQRERDARGKENVPPVDDVSQTRVGLSTSSSSTAGVMGLAGEVDAEAKMLDIKARLHRASRRMVKDENAIEVDRAPLGDLPAEDFYAEVPEAEPVAGNAEYADSEGEVGVAKTFDFTADVVGKGKGVEVEIESLVSVKGSEEVCENVGSGNARLLEPIEKVEEGWSVWESGSAKGDE</sequence>
<evidence type="ECO:0000313" key="2">
    <source>
        <dbReference type="EMBL" id="KAL2062674.1"/>
    </source>
</evidence>
<feature type="compositionally biased region" description="Polar residues" evidence="1">
    <location>
        <begin position="270"/>
        <end position="284"/>
    </location>
</feature>
<evidence type="ECO:0000313" key="3">
    <source>
        <dbReference type="Proteomes" id="UP001595075"/>
    </source>
</evidence>
<feature type="compositionally biased region" description="Basic and acidic residues" evidence="1">
    <location>
        <begin position="251"/>
        <end position="262"/>
    </location>
</feature>
<accession>A0ABR4C027</accession>
<protein>
    <recommendedName>
        <fullName evidence="4">Thymidylate kinase protein</fullName>
    </recommendedName>
</protein>
<comment type="caution">
    <text evidence="2">The sequence shown here is derived from an EMBL/GenBank/DDBJ whole genome shotgun (WGS) entry which is preliminary data.</text>
</comment>
<evidence type="ECO:0000256" key="1">
    <source>
        <dbReference type="SAM" id="MobiDB-lite"/>
    </source>
</evidence>
<reference evidence="2 3" key="1">
    <citation type="journal article" date="2024" name="Commun. Biol.">
        <title>Comparative genomic analysis of thermophilic fungi reveals convergent evolutionary adaptations and gene losses.</title>
        <authorList>
            <person name="Steindorff A.S."/>
            <person name="Aguilar-Pontes M.V."/>
            <person name="Robinson A.J."/>
            <person name="Andreopoulos B."/>
            <person name="LaButti K."/>
            <person name="Kuo A."/>
            <person name="Mondo S."/>
            <person name="Riley R."/>
            <person name="Otillar R."/>
            <person name="Haridas S."/>
            <person name="Lipzen A."/>
            <person name="Grimwood J."/>
            <person name="Schmutz J."/>
            <person name="Clum A."/>
            <person name="Reid I.D."/>
            <person name="Moisan M.C."/>
            <person name="Butler G."/>
            <person name="Nguyen T.T.M."/>
            <person name="Dewar K."/>
            <person name="Conant G."/>
            <person name="Drula E."/>
            <person name="Henrissat B."/>
            <person name="Hansel C."/>
            <person name="Singer S."/>
            <person name="Hutchinson M.I."/>
            <person name="de Vries R.P."/>
            <person name="Natvig D.O."/>
            <person name="Powell A.J."/>
            <person name="Tsang A."/>
            <person name="Grigoriev I.V."/>
        </authorList>
    </citation>
    <scope>NUCLEOTIDE SEQUENCE [LARGE SCALE GENOMIC DNA]</scope>
    <source>
        <strain evidence="2 3">CBS 494.80</strain>
    </source>
</reference>
<proteinExistence type="predicted"/>
<evidence type="ECO:0008006" key="4">
    <source>
        <dbReference type="Google" id="ProtNLM"/>
    </source>
</evidence>
<feature type="region of interest" description="Disordered" evidence="1">
    <location>
        <begin position="96"/>
        <end position="142"/>
    </location>
</feature>
<gene>
    <name evidence="2" type="ORF">VTL71DRAFT_5746</name>
</gene>
<feature type="region of interest" description="Disordered" evidence="1">
    <location>
        <begin position="247"/>
        <end position="284"/>
    </location>
</feature>
<organism evidence="2 3">
    <name type="scientific">Oculimacula yallundae</name>
    <dbReference type="NCBI Taxonomy" id="86028"/>
    <lineage>
        <taxon>Eukaryota</taxon>
        <taxon>Fungi</taxon>
        <taxon>Dikarya</taxon>
        <taxon>Ascomycota</taxon>
        <taxon>Pezizomycotina</taxon>
        <taxon>Leotiomycetes</taxon>
        <taxon>Helotiales</taxon>
        <taxon>Ploettnerulaceae</taxon>
        <taxon>Oculimacula</taxon>
    </lineage>
</organism>